<dbReference type="RefSeq" id="WP_285748226.1">
    <property type="nucleotide sequence ID" value="NZ_CP127162.1"/>
</dbReference>
<dbReference type="InterPro" id="IPR011059">
    <property type="entry name" value="Metal-dep_hydrolase_composite"/>
</dbReference>
<keyword evidence="3" id="KW-1185">Reference proteome</keyword>
<organism evidence="2 3">
    <name type="scientific">Paenibacillus polygoni</name>
    <dbReference type="NCBI Taxonomy" id="3050112"/>
    <lineage>
        <taxon>Bacteria</taxon>
        <taxon>Bacillati</taxon>
        <taxon>Bacillota</taxon>
        <taxon>Bacilli</taxon>
        <taxon>Bacillales</taxon>
        <taxon>Paenibacillaceae</taxon>
        <taxon>Paenibacillus</taxon>
    </lineage>
</organism>
<dbReference type="InterPro" id="IPR032466">
    <property type="entry name" value="Metal_Hydrolase"/>
</dbReference>
<keyword evidence="2" id="KW-0378">Hydrolase</keyword>
<dbReference type="EC" id="3.5.2.3" evidence="2"/>
<reference evidence="2 3" key="1">
    <citation type="submission" date="2023-06" db="EMBL/GenBank/DDBJ databases">
        <title>Paenibacillus polygonum sp. nov., an endophytic bacterium, isolated from Polygonum lapathifolium L. in Nanji Wetland National Nature Reserve, South of Poyang Lake, Jiangxi Province, China.</title>
        <authorList>
            <person name="Yu Z."/>
        </authorList>
    </citation>
    <scope>NUCLEOTIDE SEQUENCE [LARGE SCALE GENOMIC DNA]</scope>
    <source>
        <strain evidence="2 3">C31</strain>
    </source>
</reference>
<protein>
    <submittedName>
        <fullName evidence="2">Amidohydrolase/deacetylase family metallohydrolase</fullName>
        <ecNumber evidence="2">3.5.2.3</ecNumber>
    </submittedName>
</protein>
<dbReference type="NCBIfam" id="NF006689">
    <property type="entry name" value="PRK09237.1"/>
    <property type="match status" value="1"/>
</dbReference>
<evidence type="ECO:0000259" key="1">
    <source>
        <dbReference type="Pfam" id="PF01979"/>
    </source>
</evidence>
<proteinExistence type="predicted"/>
<evidence type="ECO:0000313" key="3">
    <source>
        <dbReference type="Proteomes" id="UP001236415"/>
    </source>
</evidence>
<dbReference type="Gene3D" id="2.30.40.10">
    <property type="entry name" value="Urease, subunit C, domain 1"/>
    <property type="match status" value="1"/>
</dbReference>
<name>A0ABY8X9W4_9BACL</name>
<dbReference type="SUPFAM" id="SSF51338">
    <property type="entry name" value="Composite domain of metallo-dependent hydrolases"/>
    <property type="match status" value="1"/>
</dbReference>
<evidence type="ECO:0000313" key="2">
    <source>
        <dbReference type="EMBL" id="WIV20918.1"/>
    </source>
</evidence>
<dbReference type="GO" id="GO:0004151">
    <property type="term" value="F:dihydroorotase activity"/>
    <property type="evidence" value="ECO:0007669"/>
    <property type="project" value="UniProtKB-EC"/>
</dbReference>
<dbReference type="NCBIfam" id="TIGR03583">
    <property type="entry name" value="EF_0837"/>
    <property type="match status" value="1"/>
</dbReference>
<dbReference type="PIRSF" id="PIRSF039004">
    <property type="entry name" value="ADE_EF_0837"/>
    <property type="match status" value="1"/>
</dbReference>
<gene>
    <name evidence="2" type="ORF">QPK24_09695</name>
</gene>
<accession>A0ABY8X9W4</accession>
<feature type="domain" description="Amidohydrolase-related" evidence="1">
    <location>
        <begin position="49"/>
        <end position="332"/>
    </location>
</feature>
<dbReference type="InterPro" id="IPR006680">
    <property type="entry name" value="Amidohydro-rel"/>
</dbReference>
<dbReference type="Pfam" id="PF01979">
    <property type="entry name" value="Amidohydro_1"/>
    <property type="match status" value="1"/>
</dbReference>
<dbReference type="EMBL" id="CP127162">
    <property type="protein sequence ID" value="WIV20918.1"/>
    <property type="molecule type" value="Genomic_DNA"/>
</dbReference>
<dbReference type="PANTHER" id="PTHR42717:SF1">
    <property type="entry name" value="IMIDAZOLONEPROPIONASE AND RELATED AMIDOHYDROLASES"/>
    <property type="match status" value="1"/>
</dbReference>
<dbReference type="PANTHER" id="PTHR42717">
    <property type="entry name" value="DIHYDROOROTASE-RELATED"/>
    <property type="match status" value="1"/>
</dbReference>
<dbReference type="Proteomes" id="UP001236415">
    <property type="component" value="Chromosome"/>
</dbReference>
<dbReference type="InterPro" id="IPR020043">
    <property type="entry name" value="Deacetylase_Atu3266-like"/>
</dbReference>
<sequence>MGITILRSVRTADHPERFDLIIKDGIIAEKSAAGTACGDEILDCSDLFVSSGWIDMHVHAMESYRPYGDEIDEIGVRQGVTTIVDAGSCGADDIGKLAELSKITATRVLAFLNISRIGLGERQDELSSAGWIDERTIEASIRELGSFIVGLKARMSRSVVKDEGIRPLHMARSMSDKTGLPLMVHIGSGPPEIEEVLNLLQSKDIITHYLNGKENNILDGKGEVLPAFLAAIKRGVHLDVGHGTASFSYQVAERVKKSGIHPDTISSDIYRGNRINGPVHSLAEVMSKFLLLGYSLTDIVNAVTVKAATWLKRPELGRIQVGDKANLTLFRLVQGQYVLADSMGEIRSTQTIIETKGAIIGDKFYS</sequence>
<dbReference type="Gene3D" id="3.20.20.140">
    <property type="entry name" value="Metal-dependent hydrolases"/>
    <property type="match status" value="1"/>
</dbReference>
<dbReference type="SUPFAM" id="SSF51556">
    <property type="entry name" value="Metallo-dependent hydrolases"/>
    <property type="match status" value="1"/>
</dbReference>
<dbReference type="InterPro" id="IPR047601">
    <property type="entry name" value="EF_0837-like"/>
</dbReference>